<keyword evidence="2 3" id="KW-0067">ATP-binding</keyword>
<feature type="region of interest" description="Disordered" evidence="4">
    <location>
        <begin position="50"/>
        <end position="74"/>
    </location>
</feature>
<evidence type="ECO:0000313" key="6">
    <source>
        <dbReference type="EMBL" id="CAJ1389464.1"/>
    </source>
</evidence>
<dbReference type="InterPro" id="IPR017441">
    <property type="entry name" value="Protein_kinase_ATP_BS"/>
</dbReference>
<dbReference type="SMART" id="SM00220">
    <property type="entry name" value="S_TKc"/>
    <property type="match status" value="1"/>
</dbReference>
<organism evidence="6 7">
    <name type="scientific">Effrenium voratum</name>
    <dbReference type="NCBI Taxonomy" id="2562239"/>
    <lineage>
        <taxon>Eukaryota</taxon>
        <taxon>Sar</taxon>
        <taxon>Alveolata</taxon>
        <taxon>Dinophyceae</taxon>
        <taxon>Suessiales</taxon>
        <taxon>Symbiodiniaceae</taxon>
        <taxon>Effrenium</taxon>
    </lineage>
</organism>
<dbReference type="AlphaFoldDB" id="A0AA36MWY7"/>
<sequence length="421" mass="47248">MAWFGAWSCLIGEADGDVATVDVVQAPVPSESNPPASPTRSRSVIIETSQDMKQEYEPEETPPESTLSGSRNRTSTMRASLCSISTGDHDSTRSRFSTRSNLEKLRVPLETRGRDSVLTFHTGVNHDFIMGDELGVGGFGSVYLAKSISTSKDVAVKIIPLSNLDSARTADFKEELKVARKLKHPNIVQLHASYETGDNYYLVMEYCMGGTLGQYVLTKNVKKDDIGFLKVGLETHIFAQYAWQMLSGAAYLHYFRVVHRDIKLENYMRISTGEGAQLKLIDFGLACRMKPTREPLCEMVGTVLTMAPEIQSRRYNEKVDIWSIGMVLYMCAVVMDPWYHAEDPAFAQMSEKEILDALKSEDLVIPYYEEYWSVKDLEIRKLVQTLLTVDASDRPSARQVISNDKWLRTLGREDGCCCAIA</sequence>
<dbReference type="GO" id="GO:0005524">
    <property type="term" value="F:ATP binding"/>
    <property type="evidence" value="ECO:0007669"/>
    <property type="project" value="UniProtKB-UniRule"/>
</dbReference>
<dbReference type="SUPFAM" id="SSF56112">
    <property type="entry name" value="Protein kinase-like (PK-like)"/>
    <property type="match status" value="1"/>
</dbReference>
<dbReference type="InterPro" id="IPR000719">
    <property type="entry name" value="Prot_kinase_dom"/>
</dbReference>
<protein>
    <recommendedName>
        <fullName evidence="5">Protein kinase domain-containing protein</fullName>
    </recommendedName>
</protein>
<dbReference type="EMBL" id="CAUJNA010001879">
    <property type="protein sequence ID" value="CAJ1389464.1"/>
    <property type="molecule type" value="Genomic_DNA"/>
</dbReference>
<reference evidence="6" key="1">
    <citation type="submission" date="2023-08" db="EMBL/GenBank/DDBJ databases">
        <authorList>
            <person name="Chen Y."/>
            <person name="Shah S."/>
            <person name="Dougan E. K."/>
            <person name="Thang M."/>
            <person name="Chan C."/>
        </authorList>
    </citation>
    <scope>NUCLEOTIDE SEQUENCE</scope>
</reference>
<dbReference type="PROSITE" id="PS50011">
    <property type="entry name" value="PROTEIN_KINASE_DOM"/>
    <property type="match status" value="1"/>
</dbReference>
<dbReference type="FunFam" id="3.30.200.20:FF:000042">
    <property type="entry name" value="Aurora kinase A"/>
    <property type="match status" value="1"/>
</dbReference>
<dbReference type="GO" id="GO:0010506">
    <property type="term" value="P:regulation of autophagy"/>
    <property type="evidence" value="ECO:0007669"/>
    <property type="project" value="InterPro"/>
</dbReference>
<dbReference type="InterPro" id="IPR011009">
    <property type="entry name" value="Kinase-like_dom_sf"/>
</dbReference>
<dbReference type="GO" id="GO:0005737">
    <property type="term" value="C:cytoplasm"/>
    <property type="evidence" value="ECO:0007669"/>
    <property type="project" value="TreeGrafter"/>
</dbReference>
<dbReference type="Gene3D" id="1.10.510.10">
    <property type="entry name" value="Transferase(Phosphotransferase) domain 1"/>
    <property type="match status" value="1"/>
</dbReference>
<dbReference type="InterPro" id="IPR045269">
    <property type="entry name" value="Atg1-like"/>
</dbReference>
<evidence type="ECO:0000256" key="1">
    <source>
        <dbReference type="ARBA" id="ARBA00022741"/>
    </source>
</evidence>
<name>A0AA36MWY7_9DINO</name>
<evidence type="ECO:0000256" key="2">
    <source>
        <dbReference type="ARBA" id="ARBA00022840"/>
    </source>
</evidence>
<feature type="binding site" evidence="3">
    <location>
        <position position="157"/>
    </location>
    <ligand>
        <name>ATP</name>
        <dbReference type="ChEBI" id="CHEBI:30616"/>
    </ligand>
</feature>
<feature type="compositionally biased region" description="Polar residues" evidence="4">
    <location>
        <begin position="65"/>
        <end position="74"/>
    </location>
</feature>
<gene>
    <name evidence="6" type="ORF">EVOR1521_LOCUS15073</name>
</gene>
<evidence type="ECO:0000256" key="3">
    <source>
        <dbReference type="PROSITE-ProRule" id="PRU10141"/>
    </source>
</evidence>
<keyword evidence="1 3" id="KW-0547">Nucleotide-binding</keyword>
<accession>A0AA36MWY7</accession>
<evidence type="ECO:0000256" key="4">
    <source>
        <dbReference type="SAM" id="MobiDB-lite"/>
    </source>
</evidence>
<feature type="domain" description="Protein kinase" evidence="5">
    <location>
        <begin position="128"/>
        <end position="407"/>
    </location>
</feature>
<dbReference type="PANTHER" id="PTHR24348:SF68">
    <property type="entry name" value="SERINE_THREONINE-PROTEIN KINASE ATG1C"/>
    <property type="match status" value="1"/>
</dbReference>
<dbReference type="PANTHER" id="PTHR24348">
    <property type="entry name" value="SERINE/THREONINE-PROTEIN KINASE UNC-51-RELATED"/>
    <property type="match status" value="1"/>
</dbReference>
<evidence type="ECO:0000313" key="7">
    <source>
        <dbReference type="Proteomes" id="UP001178507"/>
    </source>
</evidence>
<proteinExistence type="predicted"/>
<dbReference type="Proteomes" id="UP001178507">
    <property type="component" value="Unassembled WGS sequence"/>
</dbReference>
<evidence type="ECO:0000259" key="5">
    <source>
        <dbReference type="PROSITE" id="PS50011"/>
    </source>
</evidence>
<keyword evidence="7" id="KW-1185">Reference proteome</keyword>
<dbReference type="PROSITE" id="PS00107">
    <property type="entry name" value="PROTEIN_KINASE_ATP"/>
    <property type="match status" value="1"/>
</dbReference>
<dbReference type="Pfam" id="PF00069">
    <property type="entry name" value="Pkinase"/>
    <property type="match status" value="1"/>
</dbReference>
<comment type="caution">
    <text evidence="6">The sequence shown here is derived from an EMBL/GenBank/DDBJ whole genome shotgun (WGS) entry which is preliminary data.</text>
</comment>
<dbReference type="GO" id="GO:0004674">
    <property type="term" value="F:protein serine/threonine kinase activity"/>
    <property type="evidence" value="ECO:0007669"/>
    <property type="project" value="InterPro"/>
</dbReference>